<keyword evidence="1" id="KW-0812">Transmembrane</keyword>
<keyword evidence="1" id="KW-1133">Transmembrane helix</keyword>
<feature type="transmembrane region" description="Helical" evidence="1">
    <location>
        <begin position="60"/>
        <end position="88"/>
    </location>
</feature>
<evidence type="ECO:0000313" key="3">
    <source>
        <dbReference type="Proteomes" id="UP000184386"/>
    </source>
</evidence>
<name>A0A1M6JWZ8_9FIRM</name>
<dbReference type="EMBL" id="FRAC01000006">
    <property type="protein sequence ID" value="SHJ51212.1"/>
    <property type="molecule type" value="Genomic_DNA"/>
</dbReference>
<organism evidence="2 3">
    <name type="scientific">Anaerocolumna jejuensis DSM 15929</name>
    <dbReference type="NCBI Taxonomy" id="1121322"/>
    <lineage>
        <taxon>Bacteria</taxon>
        <taxon>Bacillati</taxon>
        <taxon>Bacillota</taxon>
        <taxon>Clostridia</taxon>
        <taxon>Lachnospirales</taxon>
        <taxon>Lachnospiraceae</taxon>
        <taxon>Anaerocolumna</taxon>
    </lineage>
</organism>
<reference evidence="2 3" key="1">
    <citation type="submission" date="2016-11" db="EMBL/GenBank/DDBJ databases">
        <authorList>
            <person name="Jaros S."/>
            <person name="Januszkiewicz K."/>
            <person name="Wedrychowicz H."/>
        </authorList>
    </citation>
    <scope>NUCLEOTIDE SEQUENCE [LARGE SCALE GENOMIC DNA]</scope>
    <source>
        <strain evidence="2 3">DSM 15929</strain>
    </source>
</reference>
<keyword evidence="1" id="KW-0472">Membrane</keyword>
<dbReference type="InterPro" id="IPR025470">
    <property type="entry name" value="DUF4321"/>
</dbReference>
<evidence type="ECO:0008006" key="4">
    <source>
        <dbReference type="Google" id="ProtNLM"/>
    </source>
</evidence>
<protein>
    <recommendedName>
        <fullName evidence="4">DUF4321 domain-containing protein</fullName>
    </recommendedName>
</protein>
<dbReference type="Proteomes" id="UP000184386">
    <property type="component" value="Unassembled WGS sequence"/>
</dbReference>
<feature type="transmembrane region" description="Helical" evidence="1">
    <location>
        <begin position="12"/>
        <end position="30"/>
    </location>
</feature>
<dbReference type="RefSeq" id="WP_073272086.1">
    <property type="nucleotide sequence ID" value="NZ_FRAC01000006.1"/>
</dbReference>
<evidence type="ECO:0000256" key="1">
    <source>
        <dbReference type="SAM" id="Phobius"/>
    </source>
</evidence>
<evidence type="ECO:0000313" key="2">
    <source>
        <dbReference type="EMBL" id="SHJ51212.1"/>
    </source>
</evidence>
<dbReference type="STRING" id="1121322.SAMN02745136_00238"/>
<sequence>MSRINAKNTGVLLIVLLSGVVLGGFLGYLAKDVPYLSWLNYGQQFGIGSSGQGGVVKLNLGVMVLSFGLTIKITIGGIIGIILAIIVYRKL</sequence>
<dbReference type="Pfam" id="PF14209">
    <property type="entry name" value="DUF4321"/>
    <property type="match status" value="1"/>
</dbReference>
<keyword evidence="3" id="KW-1185">Reference proteome</keyword>
<accession>A0A1M6JWZ8</accession>
<dbReference type="AlphaFoldDB" id="A0A1M6JWZ8"/>
<gene>
    <name evidence="2" type="ORF">SAMN02745136_00238</name>
</gene>
<proteinExistence type="predicted"/>